<reference evidence="2" key="1">
    <citation type="journal article" date="2019" name="Int. J. Syst. Evol. Microbiol.">
        <title>The Global Catalogue of Microorganisms (GCM) 10K type strain sequencing project: providing services to taxonomists for standard genome sequencing and annotation.</title>
        <authorList>
            <consortium name="The Broad Institute Genomics Platform"/>
            <consortium name="The Broad Institute Genome Sequencing Center for Infectious Disease"/>
            <person name="Wu L."/>
            <person name="Ma J."/>
        </authorList>
    </citation>
    <scope>NUCLEOTIDE SEQUENCE [LARGE SCALE GENOMIC DNA]</scope>
    <source>
        <strain evidence="2">JCM 18324</strain>
    </source>
</reference>
<keyword evidence="2" id="KW-1185">Reference proteome</keyword>
<comment type="caution">
    <text evidence="1">The sequence shown here is derived from an EMBL/GenBank/DDBJ whole genome shotgun (WGS) entry which is preliminary data.</text>
</comment>
<sequence>MRTLGAQRSRRTAQPACALRPMATTTMKRCENRIARQLRANRPVFRSGQLVYGDGDDAIPEAIRMSAYTQVGLLFRQNSAERL</sequence>
<proteinExistence type="predicted"/>
<dbReference type="EMBL" id="BAABJV010000001">
    <property type="protein sequence ID" value="GAA4764863.1"/>
    <property type="molecule type" value="Genomic_DNA"/>
</dbReference>
<dbReference type="Proteomes" id="UP001501147">
    <property type="component" value="Unassembled WGS sequence"/>
</dbReference>
<accession>A0ABP8ZSE6</accession>
<name>A0ABP8ZSE6_9ACTN</name>
<organism evidence="1 2">
    <name type="scientific">Streptomyces sanyensis</name>
    <dbReference type="NCBI Taxonomy" id="568869"/>
    <lineage>
        <taxon>Bacteria</taxon>
        <taxon>Bacillati</taxon>
        <taxon>Actinomycetota</taxon>
        <taxon>Actinomycetes</taxon>
        <taxon>Kitasatosporales</taxon>
        <taxon>Streptomycetaceae</taxon>
        <taxon>Streptomyces</taxon>
    </lineage>
</organism>
<evidence type="ECO:0000313" key="2">
    <source>
        <dbReference type="Proteomes" id="UP001501147"/>
    </source>
</evidence>
<evidence type="ECO:0000313" key="1">
    <source>
        <dbReference type="EMBL" id="GAA4764863.1"/>
    </source>
</evidence>
<protein>
    <submittedName>
        <fullName evidence="1">Uncharacterized protein</fullName>
    </submittedName>
</protein>
<gene>
    <name evidence="1" type="ORF">GCM10023329_08530</name>
</gene>